<dbReference type="InterPro" id="IPR029044">
    <property type="entry name" value="Nucleotide-diphossugar_trans"/>
</dbReference>
<dbReference type="OrthoDB" id="2020070at2759"/>
<dbReference type="Proteomes" id="UP000772434">
    <property type="component" value="Unassembled WGS sequence"/>
</dbReference>
<keyword evidence="2" id="KW-1185">Reference proteome</keyword>
<accession>A0A9P5Q4R8</accession>
<comment type="caution">
    <text evidence="1">The sequence shown here is derived from an EMBL/GenBank/DDBJ whole genome shotgun (WGS) entry which is preliminary data.</text>
</comment>
<organism evidence="1 2">
    <name type="scientific">Rhodocollybia butyracea</name>
    <dbReference type="NCBI Taxonomy" id="206335"/>
    <lineage>
        <taxon>Eukaryota</taxon>
        <taxon>Fungi</taxon>
        <taxon>Dikarya</taxon>
        <taxon>Basidiomycota</taxon>
        <taxon>Agaricomycotina</taxon>
        <taxon>Agaricomycetes</taxon>
        <taxon>Agaricomycetidae</taxon>
        <taxon>Agaricales</taxon>
        <taxon>Marasmiineae</taxon>
        <taxon>Omphalotaceae</taxon>
        <taxon>Rhodocollybia</taxon>
    </lineage>
</organism>
<evidence type="ECO:0000313" key="1">
    <source>
        <dbReference type="EMBL" id="KAF9078066.1"/>
    </source>
</evidence>
<proteinExistence type="predicted"/>
<protein>
    <submittedName>
        <fullName evidence="1">Uncharacterized protein</fullName>
    </submittedName>
</protein>
<dbReference type="AlphaFoldDB" id="A0A9P5Q4R8"/>
<gene>
    <name evidence="1" type="ORF">BDP27DRAFT_1253079</name>
</gene>
<dbReference type="SUPFAM" id="SSF53448">
    <property type="entry name" value="Nucleotide-diphospho-sugar transferases"/>
    <property type="match status" value="1"/>
</dbReference>
<name>A0A9P5Q4R8_9AGAR</name>
<evidence type="ECO:0000313" key="2">
    <source>
        <dbReference type="Proteomes" id="UP000772434"/>
    </source>
</evidence>
<reference evidence="1" key="1">
    <citation type="submission" date="2020-11" db="EMBL/GenBank/DDBJ databases">
        <authorList>
            <consortium name="DOE Joint Genome Institute"/>
            <person name="Ahrendt S."/>
            <person name="Riley R."/>
            <person name="Andreopoulos W."/>
            <person name="Labutti K."/>
            <person name="Pangilinan J."/>
            <person name="Ruiz-Duenas F.J."/>
            <person name="Barrasa J.M."/>
            <person name="Sanchez-Garcia M."/>
            <person name="Camarero S."/>
            <person name="Miyauchi S."/>
            <person name="Serrano A."/>
            <person name="Linde D."/>
            <person name="Babiker R."/>
            <person name="Drula E."/>
            <person name="Ayuso-Fernandez I."/>
            <person name="Pacheco R."/>
            <person name="Padilla G."/>
            <person name="Ferreira P."/>
            <person name="Barriuso J."/>
            <person name="Kellner H."/>
            <person name="Castanera R."/>
            <person name="Alfaro M."/>
            <person name="Ramirez L."/>
            <person name="Pisabarro A.G."/>
            <person name="Kuo A."/>
            <person name="Tritt A."/>
            <person name="Lipzen A."/>
            <person name="He G."/>
            <person name="Yan M."/>
            <person name="Ng V."/>
            <person name="Cullen D."/>
            <person name="Martin F."/>
            <person name="Rosso M.-N."/>
            <person name="Henrissat B."/>
            <person name="Hibbett D."/>
            <person name="Martinez A.T."/>
            <person name="Grigoriev I.V."/>
        </authorList>
    </citation>
    <scope>NUCLEOTIDE SEQUENCE</scope>
    <source>
        <strain evidence="1">AH 40177</strain>
    </source>
</reference>
<dbReference type="PANTHER" id="PTHR33604:SF3">
    <property type="entry name" value="OSJNBA0004B13.7 PROTEIN"/>
    <property type="match status" value="1"/>
</dbReference>
<dbReference type="EMBL" id="JADNRY010000002">
    <property type="protein sequence ID" value="KAF9078066.1"/>
    <property type="molecule type" value="Genomic_DNA"/>
</dbReference>
<dbReference type="PANTHER" id="PTHR33604">
    <property type="entry name" value="OSJNBA0004B13.7 PROTEIN"/>
    <property type="match status" value="1"/>
</dbReference>
<dbReference type="Gene3D" id="3.90.550.10">
    <property type="entry name" value="Spore Coat Polysaccharide Biosynthesis Protein SpsA, Chain A"/>
    <property type="match status" value="1"/>
</dbReference>
<sequence length="362" mass="41330">MDLARSTWMSTLTSQEWRDWNVPQVSLSVITKDRPQSLSRLLESISDAKFYGDKVDIRINLEQSSDLETLGIINDFRWNHGSMFVHHRVIHGGLLTAVAESWFPHSNDSYGVLLEDDVELSPFFYAWIKMALLRYRYGTNRGKNPQMFGISLYQPKNLELEMAGRRPFNASHILHSANFSAISPYLSPIPCSWGALYFPEHWKEFHGYLAIRFAEDGLNLSQIIVPDVRSNQWTKSWKKYFIELVYLRGYVMLYPNFPQYVSLSTNHLEVGSHVKIRSKEKRESFSVPLMKEEAGLLDLPSGSLPNWTSLPVLNITGTPTTLNTLFEIGVARCSELGLYVDTGYRDDAVGGHSQMCDVLHGL</sequence>